<gene>
    <name evidence="2" type="ORF">PXC00_13320</name>
</gene>
<dbReference type="InterPro" id="IPR009826">
    <property type="entry name" value="DNA_circ_N"/>
</dbReference>
<dbReference type="RefSeq" id="WP_275844209.1">
    <property type="nucleotide sequence ID" value="NZ_CP135996.1"/>
</dbReference>
<dbReference type="CDD" id="cd00118">
    <property type="entry name" value="LysM"/>
    <property type="match status" value="1"/>
</dbReference>
<dbReference type="AlphaFoldDB" id="A0AA97D7T1"/>
<reference evidence="2 3" key="1">
    <citation type="submission" date="2024-06" db="EMBL/GenBank/DDBJ databases">
        <title>Caproicibacterium argilliputei sp. nov, a novel caproic acid producing anaerobic bacterium isolated from pit mud.</title>
        <authorList>
            <person name="Xia S."/>
        </authorList>
    </citation>
    <scope>NUCLEOTIDE SEQUENCE [LARGE SCALE GENOMIC DNA]</scope>
    <source>
        <strain evidence="2 3">ZCY20-5</strain>
    </source>
</reference>
<organism evidence="2 3">
    <name type="scientific">Caproicibacterium argilliputei</name>
    <dbReference type="NCBI Taxonomy" id="3030016"/>
    <lineage>
        <taxon>Bacteria</taxon>
        <taxon>Bacillati</taxon>
        <taxon>Bacillota</taxon>
        <taxon>Clostridia</taxon>
        <taxon>Eubacteriales</taxon>
        <taxon>Oscillospiraceae</taxon>
        <taxon>Caproicibacterium</taxon>
    </lineage>
</organism>
<proteinExistence type="predicted"/>
<dbReference type="Pfam" id="PF07157">
    <property type="entry name" value="DNA_circ_N"/>
    <property type="match status" value="1"/>
</dbReference>
<dbReference type="Gene3D" id="3.10.350.10">
    <property type="entry name" value="LysM domain"/>
    <property type="match status" value="1"/>
</dbReference>
<dbReference type="SUPFAM" id="SSF54106">
    <property type="entry name" value="LysM domain"/>
    <property type="match status" value="1"/>
</dbReference>
<evidence type="ECO:0000259" key="1">
    <source>
        <dbReference type="PROSITE" id="PS51782"/>
    </source>
</evidence>
<dbReference type="PROSITE" id="PS51782">
    <property type="entry name" value="LYSM"/>
    <property type="match status" value="1"/>
</dbReference>
<dbReference type="Pfam" id="PF01476">
    <property type="entry name" value="LysM"/>
    <property type="match status" value="1"/>
</dbReference>
<feature type="domain" description="LysM" evidence="1">
    <location>
        <begin position="123"/>
        <end position="169"/>
    </location>
</feature>
<dbReference type="EMBL" id="CP135996">
    <property type="protein sequence ID" value="WOC32150.1"/>
    <property type="molecule type" value="Genomic_DNA"/>
</dbReference>
<protein>
    <submittedName>
        <fullName evidence="2">LysM domain-containing protein</fullName>
    </submittedName>
</protein>
<keyword evidence="3" id="KW-1185">Reference proteome</keyword>
<reference evidence="3" key="3">
    <citation type="submission" date="2024-06" db="EMBL/GenBank/DDBJ databases">
        <authorList>
            <person name="Zeng C."/>
        </authorList>
    </citation>
    <scope>NUCLEOTIDE SEQUENCE [LARGE SCALE GENOMIC DNA]</scope>
    <source>
        <strain evidence="3">ZCY20-5</strain>
    </source>
</reference>
<name>A0AA97D7T1_9FIRM</name>
<sequence length="170" mass="18712">MMQLFMGYKTFSWPRLPDTLCMEQEKYTQVLQQPESGEVLQELGERGQNVTGSGVFLGKEAAEQWQALCACYEKEGAGALYLPGRKPVTAVFTALTLDGTPREDRIAYRFAFHVTGVPEGQPQTYRVQAGECLWSAAQKAGVSAEALLAANPGKIRWVNELPEGLELSLP</sequence>
<dbReference type="InterPro" id="IPR018392">
    <property type="entry name" value="LysM"/>
</dbReference>
<accession>A0AA97D7T1</accession>
<evidence type="ECO:0000313" key="3">
    <source>
        <dbReference type="Proteomes" id="UP001300604"/>
    </source>
</evidence>
<dbReference type="InterPro" id="IPR036779">
    <property type="entry name" value="LysM_dom_sf"/>
</dbReference>
<evidence type="ECO:0000313" key="2">
    <source>
        <dbReference type="EMBL" id="WOC32150.1"/>
    </source>
</evidence>
<dbReference type="Proteomes" id="UP001300604">
    <property type="component" value="Chromosome"/>
</dbReference>
<reference evidence="3" key="2">
    <citation type="submission" date="2024-06" db="EMBL/GenBank/DDBJ databases">
        <title>Caproicibacterium argilliputei sp. nov, a novel caproic acid producing anaerobic bacterium isolated from pit mud.</title>
        <authorList>
            <person name="Zeng C."/>
        </authorList>
    </citation>
    <scope>NUCLEOTIDE SEQUENCE [LARGE SCALE GENOMIC DNA]</scope>
    <source>
        <strain evidence="3">ZCY20-5</strain>
    </source>
</reference>
<dbReference type="KEGG" id="carl:PXC00_13320"/>